<dbReference type="AlphaFoldDB" id="C6HTM2"/>
<evidence type="ECO:0000313" key="1">
    <source>
        <dbReference type="EMBL" id="EES53987.1"/>
    </source>
</evidence>
<reference evidence="1 2" key="1">
    <citation type="journal article" date="2009" name="Appl. Environ. Microbiol.">
        <title>Community genomic and proteomic analyses of chemoautotrophic iron-oxidizing "Leptospirillum rubarum" (Group II) and "Leptospirillum ferrodiazotrophum" (Group III) bacteria in acid mine drainage biofilms.</title>
        <authorList>
            <person name="Goltsman D.S."/>
            <person name="Denef V.J."/>
            <person name="Singer S.W."/>
            <person name="VerBerkmoes N.C."/>
            <person name="Lefsrud M."/>
            <person name="Mueller R.S."/>
            <person name="Dick G.J."/>
            <person name="Sun C.L."/>
            <person name="Wheeler K.E."/>
            <person name="Zemla A."/>
            <person name="Baker B.J."/>
            <person name="Hauser L."/>
            <person name="Land M."/>
            <person name="Shah M.B."/>
            <person name="Thelen M.P."/>
            <person name="Hettich R.L."/>
            <person name="Banfield J.F."/>
        </authorList>
    </citation>
    <scope>NUCLEOTIDE SEQUENCE [LARGE SCALE GENOMIC DNA]</scope>
</reference>
<gene>
    <name evidence="1" type="ORF">UBAL3_24060006</name>
</gene>
<proteinExistence type="predicted"/>
<dbReference type="Proteomes" id="UP000009374">
    <property type="component" value="Unassembled WGS sequence"/>
</dbReference>
<keyword evidence="2" id="KW-1185">Reference proteome</keyword>
<dbReference type="EMBL" id="GG693851">
    <property type="protein sequence ID" value="EES53987.1"/>
    <property type="molecule type" value="Genomic_DNA"/>
</dbReference>
<sequence>MCASHEEAVLAAGGGSRWWHHSQSLLNKVLTVSYFNSLGVPRLS</sequence>
<organism evidence="1 2">
    <name type="scientific">Leptospirillum ferrodiazotrophum</name>
    <dbReference type="NCBI Taxonomy" id="412449"/>
    <lineage>
        <taxon>Bacteria</taxon>
        <taxon>Pseudomonadati</taxon>
        <taxon>Nitrospirota</taxon>
        <taxon>Nitrospiria</taxon>
        <taxon>Nitrospirales</taxon>
        <taxon>Nitrospiraceae</taxon>
        <taxon>Leptospirillum</taxon>
    </lineage>
</organism>
<accession>C6HTM2</accession>
<name>C6HTM2_9BACT</name>
<protein>
    <submittedName>
        <fullName evidence="1">Uncharacterized protein</fullName>
    </submittedName>
</protein>
<evidence type="ECO:0000313" key="2">
    <source>
        <dbReference type="Proteomes" id="UP000009374"/>
    </source>
</evidence>